<dbReference type="InterPro" id="IPR023485">
    <property type="entry name" value="Ptyr_pPase"/>
</dbReference>
<dbReference type="GO" id="GO:0004725">
    <property type="term" value="F:protein tyrosine phosphatase activity"/>
    <property type="evidence" value="ECO:0007669"/>
    <property type="project" value="UniProtKB-EC"/>
</dbReference>
<comment type="caution">
    <text evidence="8">The sequence shown here is derived from an EMBL/GenBank/DDBJ whole genome shotgun (WGS) entry which is preliminary data.</text>
</comment>
<evidence type="ECO:0000256" key="5">
    <source>
        <dbReference type="ARBA" id="ARBA00051722"/>
    </source>
</evidence>
<dbReference type="Pfam" id="PF01451">
    <property type="entry name" value="LMWPc"/>
    <property type="match status" value="1"/>
</dbReference>
<evidence type="ECO:0000256" key="2">
    <source>
        <dbReference type="ARBA" id="ARBA00013064"/>
    </source>
</evidence>
<evidence type="ECO:0000256" key="6">
    <source>
        <dbReference type="PIRSR" id="PIRSR617867-1"/>
    </source>
</evidence>
<evidence type="ECO:0000256" key="3">
    <source>
        <dbReference type="ARBA" id="ARBA00022801"/>
    </source>
</evidence>
<dbReference type="InterPro" id="IPR017867">
    <property type="entry name" value="Tyr_phospatase_low_mol_wt"/>
</dbReference>
<organism evidence="8 9">
    <name type="scientific">Roseinatronobacter monicus</name>
    <dbReference type="NCBI Taxonomy" id="393481"/>
    <lineage>
        <taxon>Bacteria</taxon>
        <taxon>Pseudomonadati</taxon>
        <taxon>Pseudomonadota</taxon>
        <taxon>Alphaproteobacteria</taxon>
        <taxon>Rhodobacterales</taxon>
        <taxon>Paracoccaceae</taxon>
        <taxon>Roseinatronobacter</taxon>
    </lineage>
</organism>
<evidence type="ECO:0000256" key="4">
    <source>
        <dbReference type="ARBA" id="ARBA00022912"/>
    </source>
</evidence>
<comment type="similarity">
    <text evidence="1">Belongs to the low molecular weight phosphotyrosine protein phosphatase family.</text>
</comment>
<dbReference type="PANTHER" id="PTHR11717">
    <property type="entry name" value="LOW MOLECULAR WEIGHT PROTEIN TYROSINE PHOSPHATASE"/>
    <property type="match status" value="1"/>
</dbReference>
<dbReference type="InterPro" id="IPR036196">
    <property type="entry name" value="Ptyr_pPase_sf"/>
</dbReference>
<comment type="catalytic activity">
    <reaction evidence="5">
        <text>O-phospho-L-tyrosyl-[protein] + H2O = L-tyrosyl-[protein] + phosphate</text>
        <dbReference type="Rhea" id="RHEA:10684"/>
        <dbReference type="Rhea" id="RHEA-COMP:10136"/>
        <dbReference type="Rhea" id="RHEA-COMP:20101"/>
        <dbReference type="ChEBI" id="CHEBI:15377"/>
        <dbReference type="ChEBI" id="CHEBI:43474"/>
        <dbReference type="ChEBI" id="CHEBI:46858"/>
        <dbReference type="ChEBI" id="CHEBI:61978"/>
        <dbReference type="EC" id="3.1.3.48"/>
    </reaction>
</comment>
<evidence type="ECO:0000313" key="8">
    <source>
        <dbReference type="EMBL" id="TQM94862.1"/>
    </source>
</evidence>
<evidence type="ECO:0000313" key="9">
    <source>
        <dbReference type="Proteomes" id="UP000320582"/>
    </source>
</evidence>
<reference evidence="8 9" key="1">
    <citation type="submission" date="2019-06" db="EMBL/GenBank/DDBJ databases">
        <title>Genomic Encyclopedia of Archaeal and Bacterial Type Strains, Phase II (KMG-II): from individual species to whole genera.</title>
        <authorList>
            <person name="Goeker M."/>
        </authorList>
    </citation>
    <scope>NUCLEOTIDE SEQUENCE [LARGE SCALE GENOMIC DNA]</scope>
    <source>
        <strain evidence="8 9">DSM 18423</strain>
    </source>
</reference>
<feature type="active site" evidence="6">
    <location>
        <position position="15"/>
    </location>
</feature>
<dbReference type="AlphaFoldDB" id="A0A543KIH6"/>
<sequence>MVPSILVVCVGNICRSPVAERLLAAKLAERRSSIRVASAGLAAVTGHAADADATAAALAHGVRLDGHVARQFTYALGAEHALILVMEPGHRRDILKTAPDLFGRIMLFDHWTGGKGIADPYRRGVQFHQDIAAQIDAAATAWVDRLAT</sequence>
<dbReference type="EMBL" id="VFPT01000001">
    <property type="protein sequence ID" value="TQM94862.1"/>
    <property type="molecule type" value="Genomic_DNA"/>
</dbReference>
<dbReference type="InterPro" id="IPR050438">
    <property type="entry name" value="LMW_PTPase"/>
</dbReference>
<feature type="domain" description="Phosphotyrosine protein phosphatase I" evidence="7">
    <location>
        <begin position="3"/>
        <end position="145"/>
    </location>
</feature>
<evidence type="ECO:0000256" key="1">
    <source>
        <dbReference type="ARBA" id="ARBA00011063"/>
    </source>
</evidence>
<feature type="active site" description="Proton donor" evidence="6">
    <location>
        <position position="119"/>
    </location>
</feature>
<dbReference type="EC" id="3.1.3.48" evidence="2"/>
<proteinExistence type="inferred from homology"/>
<keyword evidence="3" id="KW-0378">Hydrolase</keyword>
<name>A0A543KIH6_9RHOB</name>
<dbReference type="SUPFAM" id="SSF52788">
    <property type="entry name" value="Phosphotyrosine protein phosphatases I"/>
    <property type="match status" value="1"/>
</dbReference>
<dbReference type="Gene3D" id="3.40.50.2300">
    <property type="match status" value="1"/>
</dbReference>
<gene>
    <name evidence="8" type="ORF">BD293_3552</name>
</gene>
<dbReference type="SMART" id="SM00226">
    <property type="entry name" value="LMWPc"/>
    <property type="match status" value="1"/>
</dbReference>
<accession>A0A543KIH6</accession>
<dbReference type="Proteomes" id="UP000320582">
    <property type="component" value="Unassembled WGS sequence"/>
</dbReference>
<keyword evidence="4" id="KW-0904">Protein phosphatase</keyword>
<keyword evidence="9" id="KW-1185">Reference proteome</keyword>
<protein>
    <recommendedName>
        <fullName evidence="2">protein-tyrosine-phosphatase</fullName>
        <ecNumber evidence="2">3.1.3.48</ecNumber>
    </recommendedName>
</protein>
<dbReference type="PANTHER" id="PTHR11717:SF31">
    <property type="entry name" value="LOW MOLECULAR WEIGHT PROTEIN-TYROSINE-PHOSPHATASE ETP-RELATED"/>
    <property type="match status" value="1"/>
</dbReference>
<evidence type="ECO:0000259" key="7">
    <source>
        <dbReference type="SMART" id="SM00226"/>
    </source>
</evidence>
<feature type="active site" description="Nucleophile" evidence="6">
    <location>
        <position position="9"/>
    </location>
</feature>
<dbReference type="PRINTS" id="PR00719">
    <property type="entry name" value="LMWPTPASE"/>
</dbReference>